<dbReference type="SUPFAM" id="SSF53955">
    <property type="entry name" value="Lysozyme-like"/>
    <property type="match status" value="1"/>
</dbReference>
<comment type="pathway">
    <text evidence="2">Cell wall biogenesis; peptidoglycan biosynthesis.</text>
</comment>
<evidence type="ECO:0000256" key="9">
    <source>
        <dbReference type="ARBA" id="ARBA00022679"/>
    </source>
</evidence>
<dbReference type="InterPro" id="IPR036950">
    <property type="entry name" value="PBP_transglycosylase"/>
</dbReference>
<dbReference type="Pfam" id="PF00912">
    <property type="entry name" value="Transgly"/>
    <property type="match status" value="1"/>
</dbReference>
<evidence type="ECO:0000256" key="10">
    <source>
        <dbReference type="ARBA" id="ARBA00022801"/>
    </source>
</evidence>
<dbReference type="EMBL" id="JAZHYP010000003">
    <property type="protein sequence ID" value="MEN3323870.1"/>
    <property type="molecule type" value="Genomic_DNA"/>
</dbReference>
<evidence type="ECO:0000256" key="15">
    <source>
        <dbReference type="ARBA" id="ARBA00023316"/>
    </source>
</evidence>
<evidence type="ECO:0000256" key="14">
    <source>
        <dbReference type="ARBA" id="ARBA00023268"/>
    </source>
</evidence>
<keyword evidence="5" id="KW-1003">Cell membrane</keyword>
<dbReference type="Gene3D" id="1.10.3810.10">
    <property type="entry name" value="Biosynthetic peptidoglycan transglycosylase-like"/>
    <property type="match status" value="1"/>
</dbReference>
<keyword evidence="8" id="KW-0328">Glycosyltransferase</keyword>
<evidence type="ECO:0000256" key="8">
    <source>
        <dbReference type="ARBA" id="ARBA00022676"/>
    </source>
</evidence>
<evidence type="ECO:0000256" key="13">
    <source>
        <dbReference type="ARBA" id="ARBA00023136"/>
    </source>
</evidence>
<dbReference type="RefSeq" id="WP_346241662.1">
    <property type="nucleotide sequence ID" value="NZ_JAZHYP010000003.1"/>
</dbReference>
<evidence type="ECO:0000259" key="20">
    <source>
        <dbReference type="Pfam" id="PF00912"/>
    </source>
</evidence>
<comment type="catalytic activity">
    <reaction evidence="17">
        <text>[GlcNAc-(1-&gt;4)-Mur2Ac(oyl-L-Ala-gamma-D-Glu-L-Lys-D-Ala-D-Ala)](n)-di-trans,octa-cis-undecaprenyl diphosphate + beta-D-GlcNAc-(1-&gt;4)-Mur2Ac(oyl-L-Ala-gamma-D-Glu-L-Lys-D-Ala-D-Ala)-di-trans,octa-cis-undecaprenyl diphosphate = [GlcNAc-(1-&gt;4)-Mur2Ac(oyl-L-Ala-gamma-D-Glu-L-Lys-D-Ala-D-Ala)](n+1)-di-trans,octa-cis-undecaprenyl diphosphate + di-trans,octa-cis-undecaprenyl diphosphate + H(+)</text>
        <dbReference type="Rhea" id="RHEA:23708"/>
        <dbReference type="Rhea" id="RHEA-COMP:9602"/>
        <dbReference type="Rhea" id="RHEA-COMP:9603"/>
        <dbReference type="ChEBI" id="CHEBI:15378"/>
        <dbReference type="ChEBI" id="CHEBI:58405"/>
        <dbReference type="ChEBI" id="CHEBI:60033"/>
        <dbReference type="ChEBI" id="CHEBI:78435"/>
        <dbReference type="EC" id="2.4.99.28"/>
    </reaction>
</comment>
<keyword evidence="14" id="KW-0511">Multifunctional enzyme</keyword>
<reference evidence="21 22" key="1">
    <citation type="submission" date="2024-01" db="EMBL/GenBank/DDBJ databases">
        <title>Mariniflexile litorale sp. nov., isolated from the shallow sediments of the Sea of Japan.</title>
        <authorList>
            <person name="Romanenko L."/>
            <person name="Bystritskaya E."/>
            <person name="Isaeva M."/>
        </authorList>
    </citation>
    <scope>NUCLEOTIDE SEQUENCE [LARGE SCALE GENOMIC DNA]</scope>
    <source>
        <strain evidence="21 22">KCTC 32427</strain>
    </source>
</reference>
<evidence type="ECO:0000256" key="17">
    <source>
        <dbReference type="ARBA" id="ARBA00049902"/>
    </source>
</evidence>
<dbReference type="PANTHER" id="PTHR32282">
    <property type="entry name" value="BINDING PROTEIN TRANSPEPTIDASE, PUTATIVE-RELATED"/>
    <property type="match status" value="1"/>
</dbReference>
<sequence length="775" mass="87395">MATKKQTPKNQDFSKYIRWFWMLFAGGILFAILMFLFASWGLFGEMPDHTVLENPKTNLATEIISSDGKTLGKFYLNDNRTPVEYEELPQHLVEALLATEDARFHEHSGIDAFGTLRAIVKLGSGGGASTISQQLAKQLFHGEGSKNKLGRMTQKIKEWIIATRLERQYTKEEIIAQYFNIYDFLNNADGIRSAARIYFGKEPKDLDLKESAMLVGMFKNSSLFNPRKRPELTRERRNVVLAQMEKYDFIDNKVKDSLQKTDLDLNYSPESHREGIATYFRTYLDGFMKDWIKNNPKPDGTKYNLYNDGLKVYTTIDSRMQTYAEDAVVQHMSRLQAAFFSQNTPQRNPTAPFIDLSKDEIDVLLRNAMKQSERWRKMKYDLGKSDKEIEASFYKPTEMAVFAWRKGKATEIDTLMKPIDSIRYYKSFLRTGMMAMDPQTGYVKAWVGGINYRHFQYDMVKQGKRQVGSTFKPFVYATAIDQLHYSPCDVFPDTPFCIEKGKYGNIEDWCPKNSGGDYGGSRTLKDALANSVNTITARLMDKVGPRPVIDLVKKLGIESNIPAVPSIALGTADLSIYEMVGAYASFANKGVYTKPVMVTTIEDKNGTILYQFKPETRDVLGDEEAYVTVKLLEGVTQFGSGARLRRTGAPDQFYKEVITGYPYGFTNPIAGKTGTTQNQSDGWFMGMVPNLVTGVWVGAEDRAAHFRSILYGQGASMALPIWGLFMKNCYDDKTLDVSTGNFEVPSNLSINVDCSRVSETPNGAGSGGTPDDLNF</sequence>
<dbReference type="Proteomes" id="UP001416393">
    <property type="component" value="Unassembled WGS sequence"/>
</dbReference>
<gene>
    <name evidence="21" type="ORF">VP395_09035</name>
</gene>
<evidence type="ECO:0000256" key="5">
    <source>
        <dbReference type="ARBA" id="ARBA00022475"/>
    </source>
</evidence>
<keyword evidence="10" id="KW-0378">Hydrolase</keyword>
<keyword evidence="22" id="KW-1185">Reference proteome</keyword>
<accession>A0ABV0AC53</accession>
<keyword evidence="6" id="KW-0121">Carboxypeptidase</keyword>
<keyword evidence="12" id="KW-0573">Peptidoglycan synthesis</keyword>
<dbReference type="PANTHER" id="PTHR32282:SF11">
    <property type="entry name" value="PENICILLIN-BINDING PROTEIN 1B"/>
    <property type="match status" value="1"/>
</dbReference>
<dbReference type="InterPro" id="IPR001264">
    <property type="entry name" value="Glyco_trans_51"/>
</dbReference>
<keyword evidence="18" id="KW-0812">Transmembrane</keyword>
<evidence type="ECO:0000256" key="4">
    <source>
        <dbReference type="ARBA" id="ARBA00007739"/>
    </source>
</evidence>
<protein>
    <submittedName>
        <fullName evidence="21">Transglycosylase domain-containing protein</fullName>
    </submittedName>
</protein>
<evidence type="ECO:0000256" key="16">
    <source>
        <dbReference type="ARBA" id="ARBA00034000"/>
    </source>
</evidence>
<comment type="similarity">
    <text evidence="4">In the N-terminal section; belongs to the glycosyltransferase 51 family.</text>
</comment>
<name>A0ABV0AC53_9FLAO</name>
<feature type="domain" description="Penicillin-binding protein transpeptidase" evidence="19">
    <location>
        <begin position="433"/>
        <end position="690"/>
    </location>
</feature>
<dbReference type="InterPro" id="IPR012338">
    <property type="entry name" value="Beta-lactam/transpept-like"/>
</dbReference>
<keyword evidence="7" id="KW-0645">Protease</keyword>
<evidence type="ECO:0000313" key="22">
    <source>
        <dbReference type="Proteomes" id="UP001416393"/>
    </source>
</evidence>
<evidence type="ECO:0000256" key="2">
    <source>
        <dbReference type="ARBA" id="ARBA00004752"/>
    </source>
</evidence>
<organism evidence="21 22">
    <name type="scientific">Mariniflexile soesokkakense</name>
    <dbReference type="NCBI Taxonomy" id="1343160"/>
    <lineage>
        <taxon>Bacteria</taxon>
        <taxon>Pseudomonadati</taxon>
        <taxon>Bacteroidota</taxon>
        <taxon>Flavobacteriia</taxon>
        <taxon>Flavobacteriales</taxon>
        <taxon>Flavobacteriaceae</taxon>
        <taxon>Mariniflexile</taxon>
    </lineage>
</organism>
<evidence type="ECO:0000256" key="12">
    <source>
        <dbReference type="ARBA" id="ARBA00022984"/>
    </source>
</evidence>
<dbReference type="InterPro" id="IPR050396">
    <property type="entry name" value="Glycosyltr_51/Transpeptidase"/>
</dbReference>
<evidence type="ECO:0000259" key="19">
    <source>
        <dbReference type="Pfam" id="PF00905"/>
    </source>
</evidence>
<comment type="subcellular location">
    <subcellularLocation>
        <location evidence="1">Cell membrane</location>
    </subcellularLocation>
</comment>
<evidence type="ECO:0000256" key="11">
    <source>
        <dbReference type="ARBA" id="ARBA00022960"/>
    </source>
</evidence>
<dbReference type="InterPro" id="IPR023346">
    <property type="entry name" value="Lysozyme-like_dom_sf"/>
</dbReference>
<keyword evidence="9" id="KW-0808">Transferase</keyword>
<feature type="domain" description="Glycosyl transferase family 51" evidence="20">
    <location>
        <begin position="68"/>
        <end position="245"/>
    </location>
</feature>
<evidence type="ECO:0000256" key="1">
    <source>
        <dbReference type="ARBA" id="ARBA00004236"/>
    </source>
</evidence>
<dbReference type="SUPFAM" id="SSF56601">
    <property type="entry name" value="beta-lactamase/transpeptidase-like"/>
    <property type="match status" value="1"/>
</dbReference>
<feature type="transmembrane region" description="Helical" evidence="18">
    <location>
        <begin position="20"/>
        <end position="43"/>
    </location>
</feature>
<evidence type="ECO:0000313" key="21">
    <source>
        <dbReference type="EMBL" id="MEN3323870.1"/>
    </source>
</evidence>
<evidence type="ECO:0000256" key="18">
    <source>
        <dbReference type="SAM" id="Phobius"/>
    </source>
</evidence>
<comment type="caution">
    <text evidence="21">The sequence shown here is derived from an EMBL/GenBank/DDBJ whole genome shotgun (WGS) entry which is preliminary data.</text>
</comment>
<dbReference type="Gene3D" id="3.40.710.10">
    <property type="entry name" value="DD-peptidase/beta-lactamase superfamily"/>
    <property type="match status" value="2"/>
</dbReference>
<comment type="catalytic activity">
    <reaction evidence="16">
        <text>Preferential cleavage: (Ac)2-L-Lys-D-Ala-|-D-Ala. Also transpeptidation of peptidyl-alanyl moieties that are N-acyl substituents of D-alanine.</text>
        <dbReference type="EC" id="3.4.16.4"/>
    </reaction>
</comment>
<evidence type="ECO:0000256" key="6">
    <source>
        <dbReference type="ARBA" id="ARBA00022645"/>
    </source>
</evidence>
<dbReference type="Pfam" id="PF00905">
    <property type="entry name" value="Transpeptidase"/>
    <property type="match status" value="1"/>
</dbReference>
<evidence type="ECO:0000256" key="7">
    <source>
        <dbReference type="ARBA" id="ARBA00022670"/>
    </source>
</evidence>
<keyword evidence="15" id="KW-0961">Cell wall biogenesis/degradation</keyword>
<proteinExistence type="inferred from homology"/>
<keyword evidence="11" id="KW-0133">Cell shape</keyword>
<evidence type="ECO:0000256" key="3">
    <source>
        <dbReference type="ARBA" id="ARBA00007090"/>
    </source>
</evidence>
<comment type="similarity">
    <text evidence="3">In the C-terminal section; belongs to the transpeptidase family.</text>
</comment>
<dbReference type="InterPro" id="IPR001460">
    <property type="entry name" value="PCN-bd_Tpept"/>
</dbReference>
<keyword evidence="13 18" id="KW-0472">Membrane</keyword>
<keyword evidence="18" id="KW-1133">Transmembrane helix</keyword>